<organism evidence="2 3">
    <name type="scientific">Ureibacillus manganicus DSM 26584</name>
    <dbReference type="NCBI Taxonomy" id="1384049"/>
    <lineage>
        <taxon>Bacteria</taxon>
        <taxon>Bacillati</taxon>
        <taxon>Bacillota</taxon>
        <taxon>Bacilli</taxon>
        <taxon>Bacillales</taxon>
        <taxon>Caryophanaceae</taxon>
        <taxon>Ureibacillus</taxon>
    </lineage>
</organism>
<dbReference type="InterPro" id="IPR016181">
    <property type="entry name" value="Acyl_CoA_acyltransferase"/>
</dbReference>
<dbReference type="PROSITE" id="PS51186">
    <property type="entry name" value="GNAT"/>
    <property type="match status" value="1"/>
</dbReference>
<dbReference type="Gene3D" id="3.40.630.30">
    <property type="match status" value="1"/>
</dbReference>
<dbReference type="Pfam" id="PF00583">
    <property type="entry name" value="Acetyltransf_1"/>
    <property type="match status" value="1"/>
</dbReference>
<gene>
    <name evidence="2" type="ORF">CD29_08170</name>
</gene>
<dbReference type="InterPro" id="IPR000182">
    <property type="entry name" value="GNAT_dom"/>
</dbReference>
<keyword evidence="3" id="KW-1185">Reference proteome</keyword>
<dbReference type="eggNOG" id="COG0456">
    <property type="taxonomic scope" value="Bacteria"/>
</dbReference>
<evidence type="ECO:0000313" key="2">
    <source>
        <dbReference type="EMBL" id="KGR78982.1"/>
    </source>
</evidence>
<keyword evidence="2" id="KW-0808">Transferase</keyword>
<dbReference type="SUPFAM" id="SSF55729">
    <property type="entry name" value="Acyl-CoA N-acyltransferases (Nat)"/>
    <property type="match status" value="1"/>
</dbReference>
<dbReference type="OrthoDB" id="6382410at2"/>
<reference evidence="2 3" key="1">
    <citation type="submission" date="2014-02" db="EMBL/GenBank/DDBJ databases">
        <title>Draft genome sequence of Lysinibacillus manganicus DSM 26584T.</title>
        <authorList>
            <person name="Zhang F."/>
            <person name="Wang G."/>
            <person name="Zhang L."/>
        </authorList>
    </citation>
    <scope>NUCLEOTIDE SEQUENCE [LARGE SCALE GENOMIC DNA]</scope>
    <source>
        <strain evidence="2 3">DSM 26584</strain>
    </source>
</reference>
<proteinExistence type="predicted"/>
<feature type="domain" description="N-acetyltransferase" evidence="1">
    <location>
        <begin position="12"/>
        <end position="173"/>
    </location>
</feature>
<comment type="caution">
    <text evidence="2">The sequence shown here is derived from an EMBL/GenBank/DDBJ whole genome shotgun (WGS) entry which is preliminary data.</text>
</comment>
<accession>A0A0A3IVY0</accession>
<dbReference type="Proteomes" id="UP000030416">
    <property type="component" value="Unassembled WGS sequence"/>
</dbReference>
<protein>
    <submittedName>
        <fullName evidence="2">Acetyltransferase</fullName>
    </submittedName>
</protein>
<dbReference type="GO" id="GO:0016747">
    <property type="term" value="F:acyltransferase activity, transferring groups other than amino-acyl groups"/>
    <property type="evidence" value="ECO:0007669"/>
    <property type="project" value="InterPro"/>
</dbReference>
<evidence type="ECO:0000259" key="1">
    <source>
        <dbReference type="PROSITE" id="PS51186"/>
    </source>
</evidence>
<name>A0A0A3IVY0_9BACL</name>
<dbReference type="AlphaFoldDB" id="A0A0A3IVY0"/>
<dbReference type="EMBL" id="JPVN01000008">
    <property type="protein sequence ID" value="KGR78982.1"/>
    <property type="molecule type" value="Genomic_DNA"/>
</dbReference>
<sequence length="173" mass="20075">MNLDTNLDLKEFDIKIATKEDSSNVINMLKQIAQWMKDHEINQWRFLLEGGDDEEIEQAIANQETYIVSKGNELVATFTLLSKQSEWDSHIWGEDQSSKSLYLHRLAVVPTLMNNNLGSSLLSWIENHAVDREYLRLDCVADNVKLNNFYKNHEFELVGITDGHSKYEKRLKS</sequence>
<evidence type="ECO:0000313" key="3">
    <source>
        <dbReference type="Proteomes" id="UP000030416"/>
    </source>
</evidence>
<dbReference type="CDD" id="cd04301">
    <property type="entry name" value="NAT_SF"/>
    <property type="match status" value="1"/>
</dbReference>
<dbReference type="STRING" id="1384049.CD29_08170"/>